<reference evidence="2" key="1">
    <citation type="submission" date="2022-11" db="UniProtKB">
        <authorList>
            <consortium name="WormBaseParasite"/>
        </authorList>
    </citation>
    <scope>IDENTIFICATION</scope>
</reference>
<accession>A0A914WHW9</accession>
<evidence type="ECO:0000313" key="1">
    <source>
        <dbReference type="Proteomes" id="UP000887566"/>
    </source>
</evidence>
<dbReference type="AlphaFoldDB" id="A0A914WHW9"/>
<organism evidence="1 2">
    <name type="scientific">Plectus sambesii</name>
    <dbReference type="NCBI Taxonomy" id="2011161"/>
    <lineage>
        <taxon>Eukaryota</taxon>
        <taxon>Metazoa</taxon>
        <taxon>Ecdysozoa</taxon>
        <taxon>Nematoda</taxon>
        <taxon>Chromadorea</taxon>
        <taxon>Plectida</taxon>
        <taxon>Plectina</taxon>
        <taxon>Plectoidea</taxon>
        <taxon>Plectidae</taxon>
        <taxon>Plectus</taxon>
    </lineage>
</organism>
<sequence>MSGRSASFFSRRRLVCVHLDRALCGRSRKVARDINLDTPAWPAGAPLLSRPCRISFGHDSLSNRASRPIKAHGTSPLFSAAGRCLLLCCFSVRKRHRLESFASQNQTVAAGRESRTPMASTGVMASVVHRGGHIKQTTVLSACVDRWVLSDLAGDQWGGDVTDQRSINAKRFDLCHRSRPPHDRRQFVIALLKRRKDVVIGAERNDLSVGKLSALTGPAGGPGSNCPAISSHTTPSVARRSSRLNTIQMRSEIMRRLSGPRTAALQ</sequence>
<name>A0A914WHW9_9BILA</name>
<keyword evidence="1" id="KW-1185">Reference proteome</keyword>
<evidence type="ECO:0000313" key="2">
    <source>
        <dbReference type="WBParaSite" id="PSAMB.scaffold428size51616.g5811.t1"/>
    </source>
</evidence>
<proteinExistence type="predicted"/>
<protein>
    <submittedName>
        <fullName evidence="2">Uncharacterized protein</fullName>
    </submittedName>
</protein>
<dbReference type="WBParaSite" id="PSAMB.scaffold428size51616.g5811.t1">
    <property type="protein sequence ID" value="PSAMB.scaffold428size51616.g5811.t1"/>
    <property type="gene ID" value="PSAMB.scaffold428size51616.g5811"/>
</dbReference>
<dbReference type="Proteomes" id="UP000887566">
    <property type="component" value="Unplaced"/>
</dbReference>